<dbReference type="AlphaFoldDB" id="A0AAF0HQW4"/>
<dbReference type="Proteomes" id="UP001179946">
    <property type="component" value="Chromosome"/>
</dbReference>
<protein>
    <submittedName>
        <fullName evidence="1">Uncharacterized protein</fullName>
    </submittedName>
</protein>
<name>A0AAF0HQW4_ECOLX</name>
<dbReference type="EMBL" id="CP122634">
    <property type="protein sequence ID" value="WHI04603.1"/>
    <property type="molecule type" value="Genomic_DNA"/>
</dbReference>
<dbReference type="RefSeq" id="WP_223200729.1">
    <property type="nucleotide sequence ID" value="NZ_AP019189.1"/>
</dbReference>
<accession>A0AAF0HQW4</accession>
<sequence>MIAYADRRPDKVFTLIR</sequence>
<evidence type="ECO:0000313" key="1">
    <source>
        <dbReference type="EMBL" id="WHI04603.1"/>
    </source>
</evidence>
<organism evidence="1 2">
    <name type="scientific">Escherichia coli</name>
    <dbReference type="NCBI Taxonomy" id="562"/>
    <lineage>
        <taxon>Bacteria</taxon>
        <taxon>Pseudomonadati</taxon>
        <taxon>Pseudomonadota</taxon>
        <taxon>Gammaproteobacteria</taxon>
        <taxon>Enterobacterales</taxon>
        <taxon>Enterobacteriaceae</taxon>
        <taxon>Escherichia</taxon>
    </lineage>
</organism>
<evidence type="ECO:0000313" key="2">
    <source>
        <dbReference type="Proteomes" id="UP001179946"/>
    </source>
</evidence>
<reference evidence="1" key="1">
    <citation type="journal article" date="2023" name="Front. Microbiol.">
        <title>Virotyping and genetic antimicrobial susceptibility testing of porcine ETEC/STEC strains and associated plasmid types.</title>
        <authorList>
            <person name="Vereecke N."/>
            <person name="Van Hoorde S."/>
            <person name="Sperling D."/>
            <person name="Theuns S."/>
            <person name="Devriendt B."/>
            <person name="Cox E."/>
        </authorList>
    </citation>
    <scope>NUCLEOTIDE SEQUENCE</scope>
    <source>
        <strain evidence="1">ETEC4085</strain>
    </source>
</reference>
<gene>
    <name evidence="1" type="ORF">QDW62_01210</name>
</gene>
<proteinExistence type="predicted"/>